<dbReference type="PANTHER" id="PTHR24243">
    <property type="entry name" value="G-PROTEIN COUPLED RECEPTOR"/>
    <property type="match status" value="1"/>
</dbReference>
<dbReference type="GO" id="GO:0016020">
    <property type="term" value="C:membrane"/>
    <property type="evidence" value="ECO:0007669"/>
    <property type="project" value="UniProtKB-SubCell"/>
</dbReference>
<keyword evidence="2 8" id="KW-0812">Transmembrane</keyword>
<evidence type="ECO:0000256" key="7">
    <source>
        <dbReference type="ARBA" id="ARBA00023224"/>
    </source>
</evidence>
<proteinExistence type="inferred from homology"/>
<feature type="transmembrane region" description="Helical" evidence="9">
    <location>
        <begin position="66"/>
        <end position="85"/>
    </location>
</feature>
<feature type="transmembrane region" description="Helical" evidence="9">
    <location>
        <begin position="329"/>
        <end position="352"/>
    </location>
</feature>
<feature type="transmembrane region" description="Helical" evidence="9">
    <location>
        <begin position="201"/>
        <end position="222"/>
    </location>
</feature>
<evidence type="ECO:0000256" key="6">
    <source>
        <dbReference type="ARBA" id="ARBA00023170"/>
    </source>
</evidence>
<evidence type="ECO:0000259" key="10">
    <source>
        <dbReference type="PROSITE" id="PS50262"/>
    </source>
</evidence>
<evidence type="ECO:0000256" key="5">
    <source>
        <dbReference type="ARBA" id="ARBA00023136"/>
    </source>
</evidence>
<dbReference type="GO" id="GO:0004930">
    <property type="term" value="F:G protein-coupled receptor activity"/>
    <property type="evidence" value="ECO:0007669"/>
    <property type="project" value="UniProtKB-KW"/>
</dbReference>
<dbReference type="OrthoDB" id="5969463at2759"/>
<keyword evidence="5 9" id="KW-0472">Membrane</keyword>
<dbReference type="AlphaFoldDB" id="A0A0L8HJ24"/>
<dbReference type="Gene3D" id="1.20.1070.10">
    <property type="entry name" value="Rhodopsin 7-helix transmembrane proteins"/>
    <property type="match status" value="2"/>
</dbReference>
<gene>
    <name evidence="11" type="ORF">OCBIM_22013367mg</name>
</gene>
<evidence type="ECO:0000256" key="3">
    <source>
        <dbReference type="ARBA" id="ARBA00022989"/>
    </source>
</evidence>
<evidence type="ECO:0000256" key="8">
    <source>
        <dbReference type="RuleBase" id="RU000688"/>
    </source>
</evidence>
<accession>A0A0L8HJ24</accession>
<evidence type="ECO:0000256" key="4">
    <source>
        <dbReference type="ARBA" id="ARBA00023040"/>
    </source>
</evidence>
<feature type="transmembrane region" description="Helical" evidence="9">
    <location>
        <begin position="105"/>
        <end position="127"/>
    </location>
</feature>
<dbReference type="PROSITE" id="PS00237">
    <property type="entry name" value="G_PROTEIN_RECEP_F1_1"/>
    <property type="match status" value="1"/>
</dbReference>
<dbReference type="InterPro" id="IPR000276">
    <property type="entry name" value="GPCR_Rhodpsn"/>
</dbReference>
<protein>
    <recommendedName>
        <fullName evidence="10">G-protein coupled receptors family 1 profile domain-containing protein</fullName>
    </recommendedName>
</protein>
<dbReference type="PANTHER" id="PTHR24243:SF208">
    <property type="entry name" value="PYROKININ-1 RECEPTOR"/>
    <property type="match status" value="1"/>
</dbReference>
<dbReference type="PROSITE" id="PS50262">
    <property type="entry name" value="G_PROTEIN_RECEP_F1_2"/>
    <property type="match status" value="1"/>
</dbReference>
<feature type="transmembrane region" description="Helical" evidence="9">
    <location>
        <begin position="37"/>
        <end position="59"/>
    </location>
</feature>
<keyword evidence="6 8" id="KW-0675">Receptor</keyword>
<sequence>MLFTDSMQNGTTNGTEYSVTIEELNRQQVLIRIPSTILVILTMTIGFVGNILTIYIYGFRLKLSPTYLFVVMLACADLILCAVVSPSRIVQNVYPMMTTWDSMCKNHMCLSVFVGLCNCGFLMAIATDRYRKVCHLLKPQITMKAAKIITVFIFVFSAIQGSIAILYYGSIRKPTNYPGIYSYSCSAKIYKKLNYYQLGFFAFYFLLTMFTLIFLCVVYTIILRKMKVKEENSIELQQNRKSIRSALYPDEAQRRWSNIPKINDINQLALNSNEELSRIGSPSGVSPEDKSNLGTKNTVLLASKLQETYRVRRAREQTKRLQRNTVTMLMVTIILIVTYIPSVIAMIVNAILKSEDTMSVTAGIFYWLARHTLYINSSLNPIIYSFRHQNFIDEVKYLFGIKHKI</sequence>
<dbReference type="InterPro" id="IPR017452">
    <property type="entry name" value="GPCR_Rhodpsn_7TM"/>
</dbReference>
<comment type="similarity">
    <text evidence="8">Belongs to the G-protein coupled receptor 1 family.</text>
</comment>
<dbReference type="EMBL" id="KQ418016">
    <property type="protein sequence ID" value="KOF89268.1"/>
    <property type="molecule type" value="Genomic_DNA"/>
</dbReference>
<reference evidence="11" key="1">
    <citation type="submission" date="2015-07" db="EMBL/GenBank/DDBJ databases">
        <title>MeaNS - Measles Nucleotide Surveillance Program.</title>
        <authorList>
            <person name="Tran T."/>
            <person name="Druce J."/>
        </authorList>
    </citation>
    <scope>NUCLEOTIDE SEQUENCE</scope>
    <source>
        <strain evidence="11">UCB-OBI-ISO-001</strain>
        <tissue evidence="11">Gonad</tissue>
    </source>
</reference>
<keyword evidence="7 8" id="KW-0807">Transducer</keyword>
<keyword evidence="4 8" id="KW-0297">G-protein coupled receptor</keyword>
<evidence type="ECO:0000256" key="1">
    <source>
        <dbReference type="ARBA" id="ARBA00004141"/>
    </source>
</evidence>
<dbReference type="CDD" id="cd00637">
    <property type="entry name" value="7tm_classA_rhodopsin-like"/>
    <property type="match status" value="1"/>
</dbReference>
<organism evidence="11">
    <name type="scientific">Octopus bimaculoides</name>
    <name type="common">California two-spotted octopus</name>
    <dbReference type="NCBI Taxonomy" id="37653"/>
    <lineage>
        <taxon>Eukaryota</taxon>
        <taxon>Metazoa</taxon>
        <taxon>Spiralia</taxon>
        <taxon>Lophotrochozoa</taxon>
        <taxon>Mollusca</taxon>
        <taxon>Cephalopoda</taxon>
        <taxon>Coleoidea</taxon>
        <taxon>Octopodiformes</taxon>
        <taxon>Octopoda</taxon>
        <taxon>Incirrata</taxon>
        <taxon>Octopodidae</taxon>
        <taxon>Octopus</taxon>
    </lineage>
</organism>
<evidence type="ECO:0000256" key="9">
    <source>
        <dbReference type="SAM" id="Phobius"/>
    </source>
</evidence>
<dbReference type="PRINTS" id="PR00237">
    <property type="entry name" value="GPCRRHODOPSN"/>
</dbReference>
<dbReference type="Pfam" id="PF00001">
    <property type="entry name" value="7tm_1"/>
    <property type="match status" value="1"/>
</dbReference>
<dbReference type="SUPFAM" id="SSF81321">
    <property type="entry name" value="Family A G protein-coupled receptor-like"/>
    <property type="match status" value="1"/>
</dbReference>
<evidence type="ECO:0000256" key="2">
    <source>
        <dbReference type="ARBA" id="ARBA00022692"/>
    </source>
</evidence>
<feature type="transmembrane region" description="Helical" evidence="9">
    <location>
        <begin position="148"/>
        <end position="168"/>
    </location>
</feature>
<comment type="subcellular location">
    <subcellularLocation>
        <location evidence="1">Membrane</location>
        <topology evidence="1">Multi-pass membrane protein</topology>
    </subcellularLocation>
</comment>
<evidence type="ECO:0000313" key="11">
    <source>
        <dbReference type="EMBL" id="KOF89268.1"/>
    </source>
</evidence>
<dbReference type="OMA" id="CIAHIAK"/>
<name>A0A0L8HJ24_OCTBM</name>
<feature type="domain" description="G-protein coupled receptors family 1 profile" evidence="10">
    <location>
        <begin position="49"/>
        <end position="384"/>
    </location>
</feature>
<keyword evidence="3 9" id="KW-1133">Transmembrane helix</keyword>